<dbReference type="SUPFAM" id="SSF51905">
    <property type="entry name" value="FAD/NAD(P)-binding domain"/>
    <property type="match status" value="1"/>
</dbReference>
<protein>
    <submittedName>
        <fullName evidence="9">Choline dehydrogenase</fullName>
    </submittedName>
</protein>
<evidence type="ECO:0000256" key="2">
    <source>
        <dbReference type="ARBA" id="ARBA00010790"/>
    </source>
</evidence>
<dbReference type="EMBL" id="JAAGWY010000001">
    <property type="protein sequence ID" value="NEN05663.1"/>
    <property type="molecule type" value="Genomic_DNA"/>
</dbReference>
<feature type="region of interest" description="Disordered" evidence="6">
    <location>
        <begin position="54"/>
        <end position="76"/>
    </location>
</feature>
<dbReference type="GO" id="GO:0016614">
    <property type="term" value="F:oxidoreductase activity, acting on CH-OH group of donors"/>
    <property type="evidence" value="ECO:0007669"/>
    <property type="project" value="InterPro"/>
</dbReference>
<evidence type="ECO:0000313" key="10">
    <source>
        <dbReference type="Proteomes" id="UP000474967"/>
    </source>
</evidence>
<dbReference type="Gene3D" id="3.50.50.60">
    <property type="entry name" value="FAD/NAD(P)-binding domain"/>
    <property type="match status" value="2"/>
</dbReference>
<dbReference type="InterPro" id="IPR051473">
    <property type="entry name" value="P2Ox-like"/>
</dbReference>
<gene>
    <name evidence="9" type="ORF">G3T36_07235</name>
</gene>
<keyword evidence="5" id="KW-0560">Oxidoreductase</keyword>
<dbReference type="Proteomes" id="UP000474967">
    <property type="component" value="Unassembled WGS sequence"/>
</dbReference>
<dbReference type="SUPFAM" id="SSF54373">
    <property type="entry name" value="FAD-linked reductases, C-terminal domain"/>
    <property type="match status" value="1"/>
</dbReference>
<evidence type="ECO:0000259" key="8">
    <source>
        <dbReference type="Pfam" id="PF05199"/>
    </source>
</evidence>
<dbReference type="InterPro" id="IPR007867">
    <property type="entry name" value="GMC_OxRtase_C"/>
</dbReference>
<dbReference type="Pfam" id="PF00732">
    <property type="entry name" value="GMC_oxred_N"/>
    <property type="match status" value="1"/>
</dbReference>
<evidence type="ECO:0000256" key="4">
    <source>
        <dbReference type="ARBA" id="ARBA00022827"/>
    </source>
</evidence>
<keyword evidence="3" id="KW-0285">Flavoprotein</keyword>
<dbReference type="PANTHER" id="PTHR42784">
    <property type="entry name" value="PYRANOSE 2-OXIDASE"/>
    <property type="match status" value="1"/>
</dbReference>
<keyword evidence="4" id="KW-0274">FAD</keyword>
<accession>A0A6L9XWA5</accession>
<comment type="similarity">
    <text evidence="2">Belongs to the GMC oxidoreductase family.</text>
</comment>
<reference evidence="9 10" key="1">
    <citation type="journal article" date="2014" name="J. Microbiol.">
        <title>Diaminobutyricibacter tongyongensis gen. nov., sp. nov. and Homoserinibacter gongjuensis gen. nov., sp. nov. belong to the family Microbacteriaceae.</title>
        <authorList>
            <person name="Kim S.J."/>
            <person name="Ahn J.H."/>
            <person name="Weon H.Y."/>
            <person name="Hamada M."/>
            <person name="Suzuki K."/>
            <person name="Kwon S.W."/>
        </authorList>
    </citation>
    <scope>NUCLEOTIDE SEQUENCE [LARGE SCALE GENOMIC DNA]</scope>
    <source>
        <strain evidence="9 10">NBRC 108724</strain>
    </source>
</reference>
<evidence type="ECO:0000256" key="3">
    <source>
        <dbReference type="ARBA" id="ARBA00022630"/>
    </source>
</evidence>
<evidence type="ECO:0000256" key="6">
    <source>
        <dbReference type="SAM" id="MobiDB-lite"/>
    </source>
</evidence>
<dbReference type="InterPro" id="IPR036188">
    <property type="entry name" value="FAD/NAD-bd_sf"/>
</dbReference>
<dbReference type="InterPro" id="IPR000172">
    <property type="entry name" value="GMC_OxRdtase_N"/>
</dbReference>
<evidence type="ECO:0000313" key="9">
    <source>
        <dbReference type="EMBL" id="NEN05663.1"/>
    </source>
</evidence>
<dbReference type="Pfam" id="PF05199">
    <property type="entry name" value="GMC_oxred_C"/>
    <property type="match status" value="1"/>
</dbReference>
<feature type="domain" description="Glucose-methanol-choline oxidoreductase N-terminal" evidence="7">
    <location>
        <begin position="238"/>
        <end position="302"/>
    </location>
</feature>
<dbReference type="GO" id="GO:0050660">
    <property type="term" value="F:flavin adenine dinucleotide binding"/>
    <property type="evidence" value="ECO:0007669"/>
    <property type="project" value="InterPro"/>
</dbReference>
<sequence>MSTSPTIAIVGSGPIGSAYARLLLESLPTARVVMLEAGPQLTAIAGESVRNIPDPEEKERARELSQGPQAGSFRESLGIPSSTVVEGMFTARGGTHLLDFGGKGSAHATSFPAAAASTNVGGMGAHWTCATPSPSFSERVAFICDAEWDDLMAEASRLLHVQNAAFADSAVGDAIRSLLAEEFGDELPDGYGPSTLPVSGDPQPDGSMRWAGADVVLGPLIDPESPLSERFELRELSLVRRVNHAGDRVTGLTVEDLRSHEIYTIDADLVVVAGDAFRSPQLLWASGIRPRALGHYLTEHPVVISTVALDEDSMRRFATEEQLDEELERRSANPADPVAAVNRIPFSEPDHPFSLQVMYAENPPFQLDPEHPAAGNRWGYVNMGYGMRKRPRYEDALTFDDGEPDYRGFPNMTIEYALTESEQAEIANATEHLRRAGAALGTFVAEPRLLPNGSSLHYQGTMRMGDADDGTSVADPFSRVWGYENLVVGGNALIPTATTMNPTLMSVAIAVRGARKAAEQLSALQVAEASN</sequence>
<organism evidence="9 10">
    <name type="scientific">Leifsonia tongyongensis</name>
    <dbReference type="NCBI Taxonomy" id="1268043"/>
    <lineage>
        <taxon>Bacteria</taxon>
        <taxon>Bacillati</taxon>
        <taxon>Actinomycetota</taxon>
        <taxon>Actinomycetes</taxon>
        <taxon>Micrococcales</taxon>
        <taxon>Microbacteriaceae</taxon>
        <taxon>Leifsonia</taxon>
    </lineage>
</organism>
<evidence type="ECO:0000256" key="5">
    <source>
        <dbReference type="ARBA" id="ARBA00023002"/>
    </source>
</evidence>
<comment type="caution">
    <text evidence="9">The sequence shown here is derived from an EMBL/GenBank/DDBJ whole genome shotgun (WGS) entry which is preliminary data.</text>
</comment>
<evidence type="ECO:0000259" key="7">
    <source>
        <dbReference type="Pfam" id="PF00732"/>
    </source>
</evidence>
<proteinExistence type="inferred from homology"/>
<name>A0A6L9XWA5_9MICO</name>
<feature type="domain" description="Glucose-methanol-choline oxidoreductase C-terminal" evidence="8">
    <location>
        <begin position="404"/>
        <end position="510"/>
    </location>
</feature>
<feature type="compositionally biased region" description="Basic and acidic residues" evidence="6">
    <location>
        <begin position="54"/>
        <end position="63"/>
    </location>
</feature>
<dbReference type="RefSeq" id="WP_163288845.1">
    <property type="nucleotide sequence ID" value="NZ_JAAGWY010000001.1"/>
</dbReference>
<evidence type="ECO:0000256" key="1">
    <source>
        <dbReference type="ARBA" id="ARBA00001974"/>
    </source>
</evidence>
<keyword evidence="10" id="KW-1185">Reference proteome</keyword>
<dbReference type="AlphaFoldDB" id="A0A6L9XWA5"/>
<comment type="cofactor">
    <cofactor evidence="1">
        <name>FAD</name>
        <dbReference type="ChEBI" id="CHEBI:57692"/>
    </cofactor>
</comment>
<dbReference type="PANTHER" id="PTHR42784:SF1">
    <property type="entry name" value="PYRANOSE 2-OXIDASE"/>
    <property type="match status" value="1"/>
</dbReference>